<dbReference type="PANTHER" id="PTHR11575">
    <property type="entry name" value="5'-NUCLEOTIDASE-RELATED"/>
    <property type="match status" value="1"/>
</dbReference>
<organism evidence="4 5">
    <name type="scientific">Teichococcus deserti</name>
    <dbReference type="NCBI Taxonomy" id="1817963"/>
    <lineage>
        <taxon>Bacteria</taxon>
        <taxon>Pseudomonadati</taxon>
        <taxon>Pseudomonadota</taxon>
        <taxon>Alphaproteobacteria</taxon>
        <taxon>Acetobacterales</taxon>
        <taxon>Roseomonadaceae</taxon>
        <taxon>Roseomonas</taxon>
    </lineage>
</organism>
<feature type="domain" description="Choice-of-anchor I" evidence="3">
    <location>
        <begin position="17"/>
        <end position="437"/>
    </location>
</feature>
<dbReference type="GO" id="GO:0005509">
    <property type="term" value="F:calcium ion binding"/>
    <property type="evidence" value="ECO:0007669"/>
    <property type="project" value="InterPro"/>
</dbReference>
<dbReference type="RefSeq" id="WP_076960303.1">
    <property type="nucleotide sequence ID" value="NZ_MLCO01000360.1"/>
</dbReference>
<feature type="domain" description="5'-Nucleotidase C-terminal" evidence="2">
    <location>
        <begin position="895"/>
        <end position="1100"/>
    </location>
</feature>
<dbReference type="InterPro" id="IPR011049">
    <property type="entry name" value="Serralysin-like_metalloprot_C"/>
</dbReference>
<dbReference type="EMBL" id="MLCO01000360">
    <property type="protein sequence ID" value="ONG45208.1"/>
    <property type="molecule type" value="Genomic_DNA"/>
</dbReference>
<dbReference type="Proteomes" id="UP000188879">
    <property type="component" value="Unassembled WGS sequence"/>
</dbReference>
<dbReference type="InterPro" id="IPR029052">
    <property type="entry name" value="Metallo-depent_PP-like"/>
</dbReference>
<keyword evidence="5" id="KW-1185">Reference proteome</keyword>
<dbReference type="NCBIfam" id="NF038117">
    <property type="entry name" value="choice_anch_I"/>
    <property type="match status" value="1"/>
</dbReference>
<sequence length="1515" mass="156621">MAIQSELLWTKDSSASTAGSAEVVAYDAARALVLVLGPDGVEALDALTGEIRFDLPKADVGTLGTGNSVAVHGNVMAVAFDGAEPGSNGTVAFYTIAEDGSDATLLRQVEVGAVPDMVTFTPDGERLLVAIEGEPNDNYGVDASGDPVGGVAVIDVATGDMTFLGFEGFDTDELIAAGVRIKGVDGVTAATDLEPEYIAVSKDGTKAYVTLQENNAIAVLDLGTMEYTGVYALGTKDHSLPGNGLDTSDRDGGANIGPAPVQGLYMPDGIATFDMDGKTYLVTANEGDASEWGDYNDVGRLKDADLDEATFGGAEGVAALKADAAMGRLNISLVDGDTDGDGDIDVIHTLGGRSFSIWEVTDDGLVQTFDSGDMMEQMLLQHAPELLDDGRSDDKGPEPESVTLGTIDGQLYAFLALERSDAVMAFAITGPDAAEYAGLIPVGDAPEAILFVDAADAPEGIDGPMLISPAEGSGTTTLHELSVAPAADGTFTLQILHASDFEAGLAAVDRASQFAAIVDKLEDSFANSITLSSGDNYIPSPFNAAGTDPSVKDELVDLYAWLLGVPAEDLAGLALNPSTIDIAIMNAIGVEASVFGNHEWDFGSNAVAAAIDFTKGSGTTSAAVTSIGAMFPYLAANLDFSGDPAMAALFTELLRDAASYATTADDLATPEALNAEAADAQVSPWTIIEEGGEQIGVLGVTTQLLASISSPGRVTVKDPAGDGGVNNTDELAEILQVYVDQMAEQGLNKIILLSHLQQYQLELDLAGKLSGVDVIIAGGSHATFANEGDALQPGDTAAETYPVMVTGADGKTVAIVNTNNEYGYVGRLVLTFDAEGNIIPDSIDPTVSGPVVVNEETVEELWGDEDAYAEGTKGGAVKDLTDAVGAVIGAKDGNVMGFTDVYLEGRRGEVRTEETNLGNLTADANLFVARQVDAAVTVSIKNGGGIRAEIGAIGAGADAGELPPQANPDADKPEGGVSQLDIENSLRFNNALSIVTVSAEELVRIFEHAVAGVAPGATPGSFGQVGGVSFSYDATATAQRLNADGSVVVAGERLQNLVILGDDGQVLDTILVDGQLVGDANRDIRMVTLSYLADGGDGYPIGAYASDRIDLLDNAALSDGEATFAAKGSEQDALAEYLKAQHGTAETAYDEADGGQATDERIQNVGVREDTVLGAQQLGDDADNTLVGTAGRDFLQGGAGDDMLDGQGGSDRLDGGAGIDTAILTGNVADYTLARAGNGLVLSNADSQTTLISIERLTFADGAIALDDADPLFDSLSYYLANPDVFAAGVDALEHYQTAGAAEGRAANAVFDAEFYLAVNQDVAASGMGALEHYRLYGGAEGRDVSLDFDTAGYLALNPDVAEAGIDALHHYLDHGMAEGRQTARAVGQVIESGFDAQFYLATNADIAASGIDAFTHWMAFGAAEQRDPNAFFDTSYYVENNADVAGSGINALVHYQTYGFKEGRDPSALFDTSAYLAANEDIAEAGIDPLAHYLTTGLYEGRLPVAVTEELLIA</sequence>
<comment type="caution">
    <text evidence="4">The sequence shown here is derived from an EMBL/GenBank/DDBJ whole genome shotgun (WGS) entry which is preliminary data.</text>
</comment>
<dbReference type="Gene3D" id="2.130.10.10">
    <property type="entry name" value="YVTN repeat-like/Quinoprotein amine dehydrogenase"/>
    <property type="match status" value="1"/>
</dbReference>
<dbReference type="SUPFAM" id="SSF56300">
    <property type="entry name" value="Metallo-dependent phosphatases"/>
    <property type="match status" value="1"/>
</dbReference>
<proteinExistence type="predicted"/>
<name>A0A1V2GUK7_9PROT</name>
<dbReference type="GO" id="GO:0009166">
    <property type="term" value="P:nucleotide catabolic process"/>
    <property type="evidence" value="ECO:0007669"/>
    <property type="project" value="InterPro"/>
</dbReference>
<dbReference type="InterPro" id="IPR015943">
    <property type="entry name" value="WD40/YVTN_repeat-like_dom_sf"/>
</dbReference>
<feature type="region of interest" description="Disordered" evidence="1">
    <location>
        <begin position="958"/>
        <end position="977"/>
    </location>
</feature>
<dbReference type="PRINTS" id="PR01607">
    <property type="entry name" value="APYRASEFAMLY"/>
</dbReference>
<dbReference type="InterPro" id="IPR018511">
    <property type="entry name" value="Hemolysin-typ_Ca-bd_CS"/>
</dbReference>
<dbReference type="InterPro" id="IPR036907">
    <property type="entry name" value="5'-Nucleotdase_C_sf"/>
</dbReference>
<dbReference type="InterPro" id="IPR006179">
    <property type="entry name" value="5_nucleotidase/apyrase"/>
</dbReference>
<dbReference type="Gene3D" id="3.60.21.10">
    <property type="match status" value="1"/>
</dbReference>
<dbReference type="SUPFAM" id="SSF75011">
    <property type="entry name" value="3-carboxy-cis,cis-mucoante lactonizing enzyme"/>
    <property type="match status" value="1"/>
</dbReference>
<reference evidence="4 5" key="1">
    <citation type="submission" date="2016-10" db="EMBL/GenBank/DDBJ databases">
        <title>Draft Genome sequence of Roseomonas sp. strain M3.</title>
        <authorList>
            <person name="Subhash Y."/>
            <person name="Lee S."/>
        </authorList>
    </citation>
    <scope>NUCLEOTIDE SEQUENCE [LARGE SCALE GENOMIC DNA]</scope>
    <source>
        <strain evidence="4 5">M3</strain>
    </source>
</reference>
<accession>A0A1V2GUK7</accession>
<dbReference type="GO" id="GO:0008253">
    <property type="term" value="F:5'-nucleotidase activity"/>
    <property type="evidence" value="ECO:0007669"/>
    <property type="project" value="TreeGrafter"/>
</dbReference>
<dbReference type="Gene3D" id="3.90.780.10">
    <property type="entry name" value="5'-Nucleotidase, C-terminal domain"/>
    <property type="match status" value="1"/>
</dbReference>
<evidence type="ECO:0000259" key="3">
    <source>
        <dbReference type="Pfam" id="PF22494"/>
    </source>
</evidence>
<evidence type="ECO:0000256" key="1">
    <source>
        <dbReference type="SAM" id="MobiDB-lite"/>
    </source>
</evidence>
<dbReference type="GO" id="GO:0030288">
    <property type="term" value="C:outer membrane-bounded periplasmic space"/>
    <property type="evidence" value="ECO:0007669"/>
    <property type="project" value="TreeGrafter"/>
</dbReference>
<evidence type="ECO:0000313" key="5">
    <source>
        <dbReference type="Proteomes" id="UP000188879"/>
    </source>
</evidence>
<evidence type="ECO:0000259" key="2">
    <source>
        <dbReference type="Pfam" id="PF02872"/>
    </source>
</evidence>
<gene>
    <name evidence="4" type="ORF">BKE38_26720</name>
</gene>
<dbReference type="InterPro" id="IPR001343">
    <property type="entry name" value="Hemolysn_Ca-bd"/>
</dbReference>
<dbReference type="Pfam" id="PF00353">
    <property type="entry name" value="HemolysinCabind"/>
    <property type="match status" value="1"/>
</dbReference>
<dbReference type="GO" id="GO:0008768">
    <property type="term" value="F:UDP-sugar diphosphatase activity"/>
    <property type="evidence" value="ECO:0007669"/>
    <property type="project" value="TreeGrafter"/>
</dbReference>
<dbReference type="Gene3D" id="2.150.10.10">
    <property type="entry name" value="Serralysin-like metalloprotease, C-terminal"/>
    <property type="match status" value="1"/>
</dbReference>
<dbReference type="SUPFAM" id="SSF55816">
    <property type="entry name" value="5'-nucleotidase (syn. UDP-sugar hydrolase), C-terminal domain"/>
    <property type="match status" value="1"/>
</dbReference>
<dbReference type="Pfam" id="PF22494">
    <property type="entry name" value="choice_anch_I"/>
    <property type="match status" value="1"/>
</dbReference>
<dbReference type="OrthoDB" id="5469761at2"/>
<dbReference type="PANTHER" id="PTHR11575:SF24">
    <property type="entry name" value="5'-NUCLEOTIDASE"/>
    <property type="match status" value="1"/>
</dbReference>
<dbReference type="InterPro" id="IPR008334">
    <property type="entry name" value="5'-Nucleotdase_C"/>
</dbReference>
<dbReference type="InterPro" id="IPR055188">
    <property type="entry name" value="Choice_anch_I"/>
</dbReference>
<dbReference type="SUPFAM" id="SSF51120">
    <property type="entry name" value="beta-Roll"/>
    <property type="match status" value="1"/>
</dbReference>
<evidence type="ECO:0000313" key="4">
    <source>
        <dbReference type="EMBL" id="ONG45208.1"/>
    </source>
</evidence>
<dbReference type="PROSITE" id="PS00330">
    <property type="entry name" value="HEMOLYSIN_CALCIUM"/>
    <property type="match status" value="1"/>
</dbReference>
<protein>
    <submittedName>
        <fullName evidence="4">Uncharacterized protein</fullName>
    </submittedName>
</protein>
<dbReference type="Pfam" id="PF02872">
    <property type="entry name" value="5_nucleotid_C"/>
    <property type="match status" value="1"/>
</dbReference>
<dbReference type="PRINTS" id="PR00313">
    <property type="entry name" value="CABNDNGRPT"/>
</dbReference>